<accession>A0A7G6WTZ3</accession>
<reference evidence="3" key="1">
    <citation type="submission" date="2019-09" db="EMBL/GenBank/DDBJ databases">
        <title>Antimicrobial potential of Antarctic Bacteria.</title>
        <authorList>
            <person name="Benaud N."/>
            <person name="Edwards R.J."/>
            <person name="Ferrari B.C."/>
        </authorList>
    </citation>
    <scope>NUCLEOTIDE SEQUENCE [LARGE SCALE GENOMIC DNA]</scope>
    <source>
        <strain evidence="3">SPB151</strain>
    </source>
</reference>
<dbReference type="Proteomes" id="UP000515563">
    <property type="component" value="Chromosome"/>
</dbReference>
<dbReference type="Pfam" id="PF01243">
    <property type="entry name" value="PNPOx_N"/>
    <property type="match status" value="1"/>
</dbReference>
<evidence type="ECO:0000313" key="2">
    <source>
        <dbReference type="EMBL" id="QNE17458.1"/>
    </source>
</evidence>
<keyword evidence="3" id="KW-1185">Reference proteome</keyword>
<feature type="domain" description="Pyridoxamine 5'-phosphate oxidase N-terminal" evidence="1">
    <location>
        <begin position="23"/>
        <end position="91"/>
    </location>
</feature>
<protein>
    <submittedName>
        <fullName evidence="2">Pyridoxamine 5'-phosphate oxidase family protein</fullName>
    </submittedName>
</protein>
<dbReference type="InterPro" id="IPR011576">
    <property type="entry name" value="Pyridox_Oxase_N"/>
</dbReference>
<evidence type="ECO:0000313" key="3">
    <source>
        <dbReference type="Proteomes" id="UP000515563"/>
    </source>
</evidence>
<dbReference type="SUPFAM" id="SSF50475">
    <property type="entry name" value="FMN-binding split barrel"/>
    <property type="match status" value="1"/>
</dbReference>
<sequence length="148" mass="16478">MRPRSPEVRKQDVLKRLDEDVDAWVSTSSADGTPYLMPLSFLWDGETLLFSTAASNPTSLNLQSNGLAHVALDHTRDVVIFSATAETLHVDDLPPGAADTFALKTGFDPRRATALYLYFRLTPTTLQSWQEANELPGRTLMKNNTWLV</sequence>
<dbReference type="KEGG" id="kqi:F1D05_05445"/>
<gene>
    <name evidence="2" type="ORF">F1D05_05445</name>
</gene>
<name>A0A7G6WTZ3_9ACTN</name>
<dbReference type="InterPro" id="IPR012349">
    <property type="entry name" value="Split_barrel_FMN-bd"/>
</dbReference>
<dbReference type="EMBL" id="CP043661">
    <property type="protein sequence ID" value="QNE17458.1"/>
    <property type="molecule type" value="Genomic_DNA"/>
</dbReference>
<organism evidence="2 3">
    <name type="scientific">Kribbella qitaiheensis</name>
    <dbReference type="NCBI Taxonomy" id="1544730"/>
    <lineage>
        <taxon>Bacteria</taxon>
        <taxon>Bacillati</taxon>
        <taxon>Actinomycetota</taxon>
        <taxon>Actinomycetes</taxon>
        <taxon>Propionibacteriales</taxon>
        <taxon>Kribbellaceae</taxon>
        <taxon>Kribbella</taxon>
    </lineage>
</organism>
<proteinExistence type="predicted"/>
<dbReference type="AlphaFoldDB" id="A0A7G6WTZ3"/>
<evidence type="ECO:0000259" key="1">
    <source>
        <dbReference type="Pfam" id="PF01243"/>
    </source>
</evidence>
<reference evidence="2 3" key="2">
    <citation type="journal article" date="2020" name="Microbiol. Resour. Announc.">
        <title>Antarctic desert soil bacteria exhibit high novel natural product potential, evaluated through long-read genome sequencing and comparative genomics.</title>
        <authorList>
            <person name="Benaud N."/>
            <person name="Edwards R.J."/>
            <person name="Amos T.G."/>
            <person name="D'Agostino P.M."/>
            <person name="Gutierrez-Chavez C."/>
            <person name="Montgomery K."/>
            <person name="Nicetic I."/>
            <person name="Ferrari B.C."/>
        </authorList>
    </citation>
    <scope>NUCLEOTIDE SEQUENCE [LARGE SCALE GENOMIC DNA]</scope>
    <source>
        <strain evidence="2 3">SPB151</strain>
    </source>
</reference>
<dbReference type="Gene3D" id="2.30.110.10">
    <property type="entry name" value="Electron Transport, Fmn-binding Protein, Chain A"/>
    <property type="match status" value="1"/>
</dbReference>